<evidence type="ECO:0000313" key="5">
    <source>
        <dbReference type="EMBL" id="CAG20878.1"/>
    </source>
</evidence>
<dbReference type="GO" id="GO:0009306">
    <property type="term" value="P:protein secretion"/>
    <property type="evidence" value="ECO:0007669"/>
    <property type="project" value="InterPro"/>
</dbReference>
<evidence type="ECO:0000259" key="3">
    <source>
        <dbReference type="Pfam" id="PF00263"/>
    </source>
</evidence>
<protein>
    <submittedName>
        <fullName evidence="5">Hypothetical Flp pilus assembly protein</fullName>
    </submittedName>
</protein>
<reference evidence="6" key="1">
    <citation type="journal article" date="2005" name="Science">
        <title>Life at depth: Photobacterium profundum genome sequence and expression analysis.</title>
        <authorList>
            <person name="Vezzi A."/>
            <person name="Campanaro S."/>
            <person name="D'Angelo M."/>
            <person name="Simonato F."/>
            <person name="Vitulo N."/>
            <person name="Lauro F.M."/>
            <person name="Cestaro A."/>
            <person name="Malacrida G."/>
            <person name="Simionati B."/>
            <person name="Cannata N."/>
            <person name="Romualdi C."/>
            <person name="Bartlett D.H."/>
            <person name="Valle G."/>
        </authorList>
    </citation>
    <scope>NUCLEOTIDE SEQUENCE [LARGE SCALE GENOMIC DNA]</scope>
    <source>
        <strain evidence="6">ATCC BAA-1253 / SS9</strain>
    </source>
</reference>
<dbReference type="Pfam" id="PF00263">
    <property type="entry name" value="Secretin"/>
    <property type="match status" value="1"/>
</dbReference>
<evidence type="ECO:0000313" key="6">
    <source>
        <dbReference type="Proteomes" id="UP000000593"/>
    </source>
</evidence>
<keyword evidence="6" id="KW-1185">Reference proteome</keyword>
<proteinExistence type="inferred from homology"/>
<feature type="chain" id="PRO_5004276974" evidence="2">
    <location>
        <begin position="30"/>
        <end position="461"/>
    </location>
</feature>
<dbReference type="Pfam" id="PF13629">
    <property type="entry name" value="T2SS-T3SS_pil_N"/>
    <property type="match status" value="1"/>
</dbReference>
<dbReference type="RefSeq" id="WP_011219161.1">
    <property type="nucleotide sequence ID" value="NC_006370.1"/>
</dbReference>
<gene>
    <name evidence="5" type="primary">RCPA</name>
    <name evidence="5" type="ordered locus">PBPRA2496</name>
</gene>
<dbReference type="STRING" id="298386.PBPRA2496"/>
<feature type="domain" description="Type II/III secretion system secretin-like" evidence="3">
    <location>
        <begin position="250"/>
        <end position="404"/>
    </location>
</feature>
<dbReference type="InterPro" id="IPR050810">
    <property type="entry name" value="Bact_Secretion_Sys_Channel"/>
</dbReference>
<feature type="signal peptide" evidence="2">
    <location>
        <begin position="1"/>
        <end position="29"/>
    </location>
</feature>
<dbReference type="PANTHER" id="PTHR30332">
    <property type="entry name" value="PROBABLE GENERAL SECRETION PATHWAY PROTEIN D"/>
    <property type="match status" value="1"/>
</dbReference>
<name>Q6LP98_PHOPR</name>
<dbReference type="PANTHER" id="PTHR30332:SF17">
    <property type="entry name" value="TYPE IV PILIATION SYSTEM PROTEIN DR_0774-RELATED"/>
    <property type="match status" value="1"/>
</dbReference>
<feature type="domain" description="Pilus formation protein N-terminal" evidence="4">
    <location>
        <begin position="35"/>
        <end position="95"/>
    </location>
</feature>
<evidence type="ECO:0000259" key="4">
    <source>
        <dbReference type="Pfam" id="PF13629"/>
    </source>
</evidence>
<dbReference type="EMBL" id="CR378671">
    <property type="protein sequence ID" value="CAG20878.1"/>
    <property type="molecule type" value="Genomic_DNA"/>
</dbReference>
<dbReference type="InterPro" id="IPR001775">
    <property type="entry name" value="GspD/PilQ"/>
</dbReference>
<accession>Q6LP98</accession>
<dbReference type="InterPro" id="IPR032789">
    <property type="entry name" value="T2SS-T3SS_pil_N"/>
</dbReference>
<dbReference type="PRINTS" id="PR00811">
    <property type="entry name" value="BCTERIALGSPD"/>
</dbReference>
<dbReference type="HOGENOM" id="CLU_017952_2_0_6"/>
<evidence type="ECO:0000256" key="2">
    <source>
        <dbReference type="SAM" id="SignalP"/>
    </source>
</evidence>
<dbReference type="KEGG" id="ppr:PBPRA2496"/>
<dbReference type="AlphaFoldDB" id="Q6LP98"/>
<dbReference type="GO" id="GO:0015627">
    <property type="term" value="C:type II protein secretion system complex"/>
    <property type="evidence" value="ECO:0007669"/>
    <property type="project" value="TreeGrafter"/>
</dbReference>
<dbReference type="Proteomes" id="UP000000593">
    <property type="component" value="Chromosome 1"/>
</dbReference>
<organism evidence="5 6">
    <name type="scientific">Photobacterium profundum (strain SS9)</name>
    <dbReference type="NCBI Taxonomy" id="298386"/>
    <lineage>
        <taxon>Bacteria</taxon>
        <taxon>Pseudomonadati</taxon>
        <taxon>Pseudomonadota</taxon>
        <taxon>Gammaproteobacteria</taxon>
        <taxon>Vibrionales</taxon>
        <taxon>Vibrionaceae</taxon>
        <taxon>Photobacterium</taxon>
    </lineage>
</organism>
<evidence type="ECO:0000256" key="1">
    <source>
        <dbReference type="RuleBase" id="RU004003"/>
    </source>
</evidence>
<keyword evidence="2" id="KW-0732">Signal</keyword>
<dbReference type="eggNOG" id="COG4964">
    <property type="taxonomic scope" value="Bacteria"/>
</dbReference>
<dbReference type="InterPro" id="IPR004846">
    <property type="entry name" value="T2SS/T3SS_dom"/>
</dbReference>
<comment type="similarity">
    <text evidence="1">Belongs to the bacterial secretin family.</text>
</comment>
<sequence>MFNPFRSFPPFSTTVISMMMLCLSTSVFAADKFITLNDANNLEFPQEIGTVFVSQPDILDYKVIDNRKLVIFSNKIGQAKVIVYGKENQVLLSQRYHVDINLSQVRRQLKLYYPDLNISVSSVGEQVAVRGTVNNEKQRDDIYRMVATLLGKKEIERYNEAEKLKFVESGFEEANWVRYSKNYIWEGIVEGLVIAQAQQVNVKISVAQVTKEFNETIGVDWSTVGRSVGEFSFLKFKANDLSTVINAIGNDNIAEILAEPNLTVLSGESASFLVGGEVPVIVTNDNSTNISFKEFGIKLELSAKVLSNKSIKLQLAPEVSAVEGYVKAAGIEVPQLSSRRAMTTIQLADGDSFMLGGLMSSDDIEEISKIPLLGDIPILGAAFRKSSTTRKKTELVIVATVNLVKPVSPTDVRLPHMRKTTTLRRLFNIAQNEESAEYQQTNQTHAEKLVIQMLSEGGFIQ</sequence>